<reference evidence="3" key="1">
    <citation type="submission" date="2022-10" db="EMBL/GenBank/DDBJ databases">
        <title>Adaptive evolution leads to modifications in subtelomeric GC content in a zoonotic Cryptosporidium species.</title>
        <authorList>
            <person name="Li J."/>
            <person name="Feng Y."/>
            <person name="Xiao L."/>
        </authorList>
    </citation>
    <scope>NUCLEOTIDE SEQUENCE</scope>
    <source>
        <strain evidence="3">25894</strain>
    </source>
</reference>
<evidence type="ECO:0000313" key="4">
    <source>
        <dbReference type="Proteomes" id="UP001071777"/>
    </source>
</evidence>
<accession>A0ABQ8P4F1</accession>
<dbReference type="EMBL" id="JAPCXB010000113">
    <property type="protein sequence ID" value="KAJ1607839.1"/>
    <property type="molecule type" value="Genomic_DNA"/>
</dbReference>
<comment type="caution">
    <text evidence="3">The sequence shown here is derived from an EMBL/GenBank/DDBJ whole genome shotgun (WGS) entry which is preliminary data.</text>
</comment>
<name>A0ABQ8P4F1_9CRYT</name>
<organism evidence="3 4">
    <name type="scientific">Cryptosporidium canis</name>
    <dbReference type="NCBI Taxonomy" id="195482"/>
    <lineage>
        <taxon>Eukaryota</taxon>
        <taxon>Sar</taxon>
        <taxon>Alveolata</taxon>
        <taxon>Apicomplexa</taxon>
        <taxon>Conoidasida</taxon>
        <taxon>Coccidia</taxon>
        <taxon>Eucoccidiorida</taxon>
        <taxon>Eimeriorina</taxon>
        <taxon>Cryptosporidiidae</taxon>
        <taxon>Cryptosporidium</taxon>
    </lineage>
</organism>
<dbReference type="Proteomes" id="UP001071777">
    <property type="component" value="Unassembled WGS sequence"/>
</dbReference>
<sequence length="532" mass="60677">MLDFDDGVRDLVKRIDNVTIQLAGLFCCLENELLELYQLCGSGSERGSHGLKKSEFIEGMKKLLGNSCLDIHESMEDEYLIALDNSLMSLETLTSVLVGNKCYVNCKVVNESHEKDGLGDMSSAIQDCDELGLSEINENSSLIRLCRSISRLTKHRNNIERYDAEVNSELENIKEDKTRELESRLKEMEVKLRSKQALCYAHERQIEYLKCDLEELSRNNIQIVSQLGIQEMSSEGGLKLGPYSRMDSDRAPLDSPTDRSDLYSENEQSDEQSLDECSKKESESKTAPLQIEPISNFNQAISNQSTLKYESASMQETFREEDLDILELKDQIQILNLDLQFLKDENCRLKLQLERATEAHSDIPEKAVAETSEVLYNILLDKSSSENYTETEIEVSKDRVVDKKIQQILNVSILNSLPKLKTTELQRIEIHHSNTQMTCQNPKPCLVMWEPIIDCPPTLSSAINTQSNIIPLPMSSYGQFRKSRKDGRRNPATIIEGANTTRRSIHVNRNSFYCDLEKIIKSNIRRRESLVK</sequence>
<feature type="region of interest" description="Disordered" evidence="2">
    <location>
        <begin position="238"/>
        <end position="295"/>
    </location>
</feature>
<protein>
    <submittedName>
        <fullName evidence="3">Uncharacterized protein</fullName>
    </submittedName>
</protein>
<evidence type="ECO:0000256" key="1">
    <source>
        <dbReference type="SAM" id="Coils"/>
    </source>
</evidence>
<keyword evidence="1" id="KW-0175">Coiled coil</keyword>
<keyword evidence="4" id="KW-1185">Reference proteome</keyword>
<proteinExistence type="predicted"/>
<feature type="coiled-coil region" evidence="1">
    <location>
        <begin position="152"/>
        <end position="198"/>
    </location>
</feature>
<feature type="compositionally biased region" description="Basic and acidic residues" evidence="2">
    <location>
        <begin position="246"/>
        <end position="262"/>
    </location>
</feature>
<gene>
    <name evidence="3" type="ORF">OJ252_2713</name>
</gene>
<evidence type="ECO:0000313" key="3">
    <source>
        <dbReference type="EMBL" id="KAJ1607839.1"/>
    </source>
</evidence>
<evidence type="ECO:0000256" key="2">
    <source>
        <dbReference type="SAM" id="MobiDB-lite"/>
    </source>
</evidence>